<proteinExistence type="predicted"/>
<feature type="chain" id="PRO_5047169752" evidence="2">
    <location>
        <begin position="21"/>
        <end position="479"/>
    </location>
</feature>
<evidence type="ECO:0000313" key="4">
    <source>
        <dbReference type="Proteomes" id="UP000607435"/>
    </source>
</evidence>
<evidence type="ECO:0000313" key="3">
    <source>
        <dbReference type="EMBL" id="MBC3845605.1"/>
    </source>
</evidence>
<reference evidence="3 4" key="1">
    <citation type="submission" date="2020-08" db="EMBL/GenBank/DDBJ databases">
        <title>Winogradskyella ouciana sp. nov., isolated from the hadal seawater of the Mariana Trench.</title>
        <authorList>
            <person name="He X."/>
        </authorList>
    </citation>
    <scope>NUCLEOTIDE SEQUENCE [LARGE SCALE GENOMIC DNA]</scope>
    <source>
        <strain evidence="3 4">KCTC 22026</strain>
    </source>
</reference>
<keyword evidence="1" id="KW-0812">Transmembrane</keyword>
<keyword evidence="1" id="KW-1133">Transmembrane helix</keyword>
<gene>
    <name evidence="3" type="ORF">H6H04_04390</name>
</gene>
<evidence type="ECO:0000256" key="1">
    <source>
        <dbReference type="SAM" id="Phobius"/>
    </source>
</evidence>
<feature type="signal peptide" evidence="2">
    <location>
        <begin position="1"/>
        <end position="20"/>
    </location>
</feature>
<feature type="transmembrane region" description="Helical" evidence="1">
    <location>
        <begin position="380"/>
        <end position="404"/>
    </location>
</feature>
<dbReference type="RefSeq" id="WP_186844712.1">
    <property type="nucleotide sequence ID" value="NZ_JACOME010000001.1"/>
</dbReference>
<keyword evidence="2" id="KW-0732">Signal</keyword>
<organism evidence="3 4">
    <name type="scientific">Winogradskyella echinorum</name>
    <dbReference type="NCBI Taxonomy" id="538189"/>
    <lineage>
        <taxon>Bacteria</taxon>
        <taxon>Pseudomonadati</taxon>
        <taxon>Bacteroidota</taxon>
        <taxon>Flavobacteriia</taxon>
        <taxon>Flavobacteriales</taxon>
        <taxon>Flavobacteriaceae</taxon>
        <taxon>Winogradskyella</taxon>
    </lineage>
</organism>
<dbReference type="Proteomes" id="UP000607435">
    <property type="component" value="Unassembled WGS sequence"/>
</dbReference>
<sequence>MRLILRIVLLICSFSQPLFAQSEWFSINTNERSAERNFQQVFQIVNEEANEFVTFFQYSNFFVAYLHNTEGELLNTFSAKALPKYKNNYIGASINGGAYTMFFQNDYGNRFSALTIDFSTSGFVFENKIDILSNIESVIGTFEYKAHIYILTSVKRSSILKLHKLNNHKDYTVETYDFSNEKIVSPRGFDISLNHLLDSGYDRHKASLIENNEPGSLEESSKKNKLFLDNNKLILTNDFYNTSTSYISINLENGNSELIDFPKPSFDKKDRGSESNSFVLDNHLFSLYVTKEKLDFSIYDIDSKSILKSLTVTENDSITFKNSPIILERGEFDNYRELDKTKQFLRKVSNSNAGLFIYKQENKFIITLGCSETKESSSQFTFVGGFFGGLAFGITTAILTPSYYSYTRTKSTRIECLFDNEFNSINGTIPDNSFDRIKTYIDELNDIKLRFKSIFKIDGKYILGYFDKEKGFYNYILID</sequence>
<dbReference type="EMBL" id="JACOME010000001">
    <property type="protein sequence ID" value="MBC3845605.1"/>
    <property type="molecule type" value="Genomic_DNA"/>
</dbReference>
<keyword evidence="4" id="KW-1185">Reference proteome</keyword>
<protein>
    <submittedName>
        <fullName evidence="3">Uncharacterized protein</fullName>
    </submittedName>
</protein>
<comment type="caution">
    <text evidence="3">The sequence shown here is derived from an EMBL/GenBank/DDBJ whole genome shotgun (WGS) entry which is preliminary data.</text>
</comment>
<accession>A0ABR6XYP7</accession>
<keyword evidence="1" id="KW-0472">Membrane</keyword>
<evidence type="ECO:0000256" key="2">
    <source>
        <dbReference type="SAM" id="SignalP"/>
    </source>
</evidence>
<name>A0ABR6XYP7_9FLAO</name>